<evidence type="ECO:0000256" key="2">
    <source>
        <dbReference type="SAM" id="Phobius"/>
    </source>
</evidence>
<comment type="caution">
    <text evidence="3">The sequence shown here is derived from an EMBL/GenBank/DDBJ whole genome shotgun (WGS) entry which is preliminary data.</text>
</comment>
<reference evidence="3 4" key="1">
    <citation type="journal article" date="2019" name="Int. J. Syst. Evol. Microbiol.">
        <title>The Global Catalogue of Microorganisms (GCM) 10K type strain sequencing project: providing services to taxonomists for standard genome sequencing and annotation.</title>
        <authorList>
            <consortium name="The Broad Institute Genomics Platform"/>
            <consortium name="The Broad Institute Genome Sequencing Center for Infectious Disease"/>
            <person name="Wu L."/>
            <person name="Ma J."/>
        </authorList>
    </citation>
    <scope>NUCLEOTIDE SEQUENCE [LARGE SCALE GENOMIC DNA]</scope>
    <source>
        <strain evidence="3 4">JCM 11574</strain>
    </source>
</reference>
<organism evidence="3 4">
    <name type="scientific">Streptomyces rameus</name>
    <dbReference type="NCBI Taxonomy" id="68261"/>
    <lineage>
        <taxon>Bacteria</taxon>
        <taxon>Bacillati</taxon>
        <taxon>Actinomycetota</taxon>
        <taxon>Actinomycetes</taxon>
        <taxon>Kitasatosporales</taxon>
        <taxon>Streptomycetaceae</taxon>
        <taxon>Streptomyces</taxon>
    </lineage>
</organism>
<feature type="transmembrane region" description="Helical" evidence="2">
    <location>
        <begin position="34"/>
        <end position="55"/>
    </location>
</feature>
<name>A0ABN3VAJ1_9ACTN</name>
<proteinExistence type="predicted"/>
<evidence type="ECO:0000256" key="1">
    <source>
        <dbReference type="SAM" id="MobiDB-lite"/>
    </source>
</evidence>
<keyword evidence="2" id="KW-0812">Transmembrane</keyword>
<evidence type="ECO:0000313" key="3">
    <source>
        <dbReference type="EMBL" id="GAA2785484.1"/>
    </source>
</evidence>
<accession>A0ABN3VAJ1</accession>
<gene>
    <name evidence="3" type="ORF">GCM10010521_74610</name>
</gene>
<feature type="region of interest" description="Disordered" evidence="1">
    <location>
        <begin position="80"/>
        <end position="111"/>
    </location>
</feature>
<evidence type="ECO:0008006" key="5">
    <source>
        <dbReference type="Google" id="ProtNLM"/>
    </source>
</evidence>
<dbReference type="Proteomes" id="UP001500893">
    <property type="component" value="Unassembled WGS sequence"/>
</dbReference>
<keyword evidence="4" id="KW-1185">Reference proteome</keyword>
<protein>
    <recommendedName>
        <fullName evidence="5">MFS transporter</fullName>
    </recommendedName>
</protein>
<keyword evidence="2" id="KW-0472">Membrane</keyword>
<sequence>MPTGRLAEANAALDVGGHLPAGVLAVTAGYLSDGVGLTAGAAVFGAVLAALAVAGGRTGAAAGTRPGGVCRVTARCRGRAAAGSRWPAGHRRPPGASTATVPPARCQRGRP</sequence>
<keyword evidence="2" id="KW-1133">Transmembrane helix</keyword>
<evidence type="ECO:0000313" key="4">
    <source>
        <dbReference type="Proteomes" id="UP001500893"/>
    </source>
</evidence>
<dbReference type="EMBL" id="BAAAVM010000168">
    <property type="protein sequence ID" value="GAA2785484.1"/>
    <property type="molecule type" value="Genomic_DNA"/>
</dbReference>